<evidence type="ECO:0000256" key="6">
    <source>
        <dbReference type="ARBA" id="ARBA00026066"/>
    </source>
</evidence>
<dbReference type="GO" id="GO:0006777">
    <property type="term" value="P:Mo-molybdopterin cofactor biosynthetic process"/>
    <property type="evidence" value="ECO:0007669"/>
    <property type="project" value="UniProtKB-KW"/>
</dbReference>
<comment type="pathway">
    <text evidence="1">Cofactor biosynthesis; molybdopterin biosynthesis.</text>
</comment>
<proteinExistence type="inferred from homology"/>
<comment type="similarity">
    <text evidence="2">Belongs to the MoaE family.</text>
</comment>
<evidence type="ECO:0000256" key="3">
    <source>
        <dbReference type="ARBA" id="ARBA00011950"/>
    </source>
</evidence>
<dbReference type="EMBL" id="CP032317">
    <property type="protein sequence ID" value="AYA36134.1"/>
    <property type="molecule type" value="Genomic_DNA"/>
</dbReference>
<dbReference type="SUPFAM" id="SSF54690">
    <property type="entry name" value="Molybdopterin synthase subunit MoaE"/>
    <property type="match status" value="1"/>
</dbReference>
<evidence type="ECO:0000313" key="12">
    <source>
        <dbReference type="EMBL" id="AYA36134.1"/>
    </source>
</evidence>
<evidence type="ECO:0000256" key="7">
    <source>
        <dbReference type="ARBA" id="ARBA00029745"/>
    </source>
</evidence>
<accession>A0A3B7QWE5</accession>
<comment type="subunit">
    <text evidence="6">Heterotetramer of 2 MoaD subunits and 2 MoaE subunits. Also stable as homodimer. The enzyme changes between these two forms during catalysis.</text>
</comment>
<dbReference type="Pfam" id="PF02391">
    <property type="entry name" value="MoaE"/>
    <property type="match status" value="1"/>
</dbReference>
<dbReference type="CDD" id="cd00756">
    <property type="entry name" value="MoaE"/>
    <property type="match status" value="1"/>
</dbReference>
<evidence type="ECO:0000313" key="13">
    <source>
        <dbReference type="Proteomes" id="UP000262802"/>
    </source>
</evidence>
<dbReference type="InterPro" id="IPR003448">
    <property type="entry name" value="Mopterin_biosynth_MoaE"/>
</dbReference>
<dbReference type="PANTHER" id="PTHR23404">
    <property type="entry name" value="MOLYBDOPTERIN SYNTHASE RELATED"/>
    <property type="match status" value="1"/>
</dbReference>
<evidence type="ECO:0000256" key="10">
    <source>
        <dbReference type="ARBA" id="ARBA00032474"/>
    </source>
</evidence>
<dbReference type="RefSeq" id="WP_119443721.1">
    <property type="nucleotide sequence ID" value="NZ_CP032317.1"/>
</dbReference>
<evidence type="ECO:0000256" key="5">
    <source>
        <dbReference type="ARBA" id="ARBA00023150"/>
    </source>
</evidence>
<evidence type="ECO:0000256" key="4">
    <source>
        <dbReference type="ARBA" id="ARBA00013858"/>
    </source>
</evidence>
<keyword evidence="5" id="KW-0501">Molybdenum cofactor biosynthesis</keyword>
<organism evidence="12 13">
    <name type="scientific">Hymenobacter oligotrophus</name>
    <dbReference type="NCBI Taxonomy" id="2319843"/>
    <lineage>
        <taxon>Bacteria</taxon>
        <taxon>Pseudomonadati</taxon>
        <taxon>Bacteroidota</taxon>
        <taxon>Cytophagia</taxon>
        <taxon>Cytophagales</taxon>
        <taxon>Hymenobacteraceae</taxon>
        <taxon>Hymenobacter</taxon>
    </lineage>
</organism>
<dbReference type="GO" id="GO:0030366">
    <property type="term" value="F:molybdopterin synthase activity"/>
    <property type="evidence" value="ECO:0007669"/>
    <property type="project" value="UniProtKB-EC"/>
</dbReference>
<evidence type="ECO:0000256" key="9">
    <source>
        <dbReference type="ARBA" id="ARBA00030781"/>
    </source>
</evidence>
<dbReference type="OrthoDB" id="9803224at2"/>
<keyword evidence="13" id="KW-1185">Reference proteome</keyword>
<dbReference type="AlphaFoldDB" id="A0A3B7QWE5"/>
<protein>
    <recommendedName>
        <fullName evidence="4">Molybdopterin synthase catalytic subunit</fullName>
        <ecNumber evidence="3">2.8.1.12</ecNumber>
    </recommendedName>
    <alternativeName>
        <fullName evidence="9">MPT synthase subunit 2</fullName>
    </alternativeName>
    <alternativeName>
        <fullName evidence="7">Molybdenum cofactor biosynthesis protein E</fullName>
    </alternativeName>
    <alternativeName>
        <fullName evidence="8">Molybdopterin-converting factor large subunit</fullName>
    </alternativeName>
    <alternativeName>
        <fullName evidence="10">Molybdopterin-converting factor subunit 2</fullName>
    </alternativeName>
</protein>
<dbReference type="EC" id="2.8.1.12" evidence="3"/>
<evidence type="ECO:0000256" key="8">
    <source>
        <dbReference type="ARBA" id="ARBA00030407"/>
    </source>
</evidence>
<evidence type="ECO:0000256" key="1">
    <source>
        <dbReference type="ARBA" id="ARBA00005046"/>
    </source>
</evidence>
<dbReference type="InterPro" id="IPR036563">
    <property type="entry name" value="MoaE_sf"/>
</dbReference>
<evidence type="ECO:0000256" key="11">
    <source>
        <dbReference type="ARBA" id="ARBA00049878"/>
    </source>
</evidence>
<sequence>MLIQLTDQPIDVAAVLQAVQADGAGAVNSFIGTIRNQSTGRRVVRLHYEAYDAMAVHQLRRVAEQAQKRWPMLQQVAVVHRKGTLEIGDVAVVVAVSTPHRAESFAACQYIIDTLKEVVPIWKKEEYEDGTVWVAAHP</sequence>
<dbReference type="Gene3D" id="3.90.1170.40">
    <property type="entry name" value="Molybdopterin biosynthesis MoaE subunit"/>
    <property type="match status" value="1"/>
</dbReference>
<reference evidence="12 13" key="1">
    <citation type="submission" date="2018-09" db="EMBL/GenBank/DDBJ databases">
        <title>Hymenobacter medium sp. nov., isolated from R2A medium.</title>
        <authorList>
            <person name="Yingchao G."/>
        </authorList>
    </citation>
    <scope>NUCLEOTIDE SEQUENCE [LARGE SCALE GENOMIC DNA]</scope>
    <source>
        <strain evidence="13">sh-6</strain>
    </source>
</reference>
<evidence type="ECO:0000256" key="2">
    <source>
        <dbReference type="ARBA" id="ARBA00005426"/>
    </source>
</evidence>
<name>A0A3B7QWE5_9BACT</name>
<comment type="catalytic activity">
    <reaction evidence="11">
        <text>2 [molybdopterin-synthase sulfur-carrier protein]-C-terminal-Gly-aminoethanethioate + cyclic pyranopterin phosphate + H2O = molybdopterin + 2 [molybdopterin-synthase sulfur-carrier protein]-C-terminal Gly-Gly + 2 H(+)</text>
        <dbReference type="Rhea" id="RHEA:26333"/>
        <dbReference type="Rhea" id="RHEA-COMP:12202"/>
        <dbReference type="Rhea" id="RHEA-COMP:19907"/>
        <dbReference type="ChEBI" id="CHEBI:15377"/>
        <dbReference type="ChEBI" id="CHEBI:15378"/>
        <dbReference type="ChEBI" id="CHEBI:58698"/>
        <dbReference type="ChEBI" id="CHEBI:59648"/>
        <dbReference type="ChEBI" id="CHEBI:90778"/>
        <dbReference type="ChEBI" id="CHEBI:232372"/>
        <dbReference type="EC" id="2.8.1.12"/>
    </reaction>
</comment>
<dbReference type="KEGG" id="hyh:D3Y59_03090"/>
<gene>
    <name evidence="12" type="ORF">D3Y59_03090</name>
</gene>
<dbReference type="Proteomes" id="UP000262802">
    <property type="component" value="Chromosome"/>
</dbReference>